<dbReference type="PANTHER" id="PTHR43861">
    <property type="entry name" value="TRANS-ACONITATE 2-METHYLTRANSFERASE-RELATED"/>
    <property type="match status" value="1"/>
</dbReference>
<dbReference type="PANTHER" id="PTHR43861:SF3">
    <property type="entry name" value="PUTATIVE (AFU_ORTHOLOGUE AFUA_2G14390)-RELATED"/>
    <property type="match status" value="1"/>
</dbReference>
<dbReference type="AlphaFoldDB" id="A0A561U8Y4"/>
<keyword evidence="2" id="KW-0830">Ubiquinone</keyword>
<comment type="caution">
    <text evidence="2">The sequence shown here is derived from an EMBL/GenBank/DDBJ whole genome shotgun (WGS) entry which is preliminary data.</text>
</comment>
<dbReference type="RefSeq" id="WP_186459401.1">
    <property type="nucleotide sequence ID" value="NZ_VIWX01000002.1"/>
</dbReference>
<sequence>MTDGYIFNTAEDGEHERLRVQAEMCDRLTRRRIQETGIGEGWSCLEVGGGIGTVTRWLTGQVGSTGRVVTTDLEPEWLRELDADNLEVLRHDVSADPLGEAEFDLITVRLVLVHLHDPRAVLDKLVTALKPGGTLLVEECDLSTMPLSDPPDETWHEVISALISLLASMGPDPYLGRRLTRMMLDAGLHDVDSEVVAYPKLMPESPSLQVQVVKMRDPLIESGRVSQDAIDEVLARFGDPTCDLVLHNSTIHSVCGRRPG</sequence>
<keyword evidence="1" id="KW-0808">Transferase</keyword>
<dbReference type="Proteomes" id="UP000316184">
    <property type="component" value="Unassembled WGS sequence"/>
</dbReference>
<evidence type="ECO:0000313" key="2">
    <source>
        <dbReference type="EMBL" id="TWF95824.1"/>
    </source>
</evidence>
<dbReference type="GO" id="GO:0008757">
    <property type="term" value="F:S-adenosylmethionine-dependent methyltransferase activity"/>
    <property type="evidence" value="ECO:0007669"/>
    <property type="project" value="InterPro"/>
</dbReference>
<reference evidence="2 3" key="1">
    <citation type="submission" date="2019-06" db="EMBL/GenBank/DDBJ databases">
        <title>Sequencing the genomes of 1000 actinobacteria strains.</title>
        <authorList>
            <person name="Klenk H.-P."/>
        </authorList>
    </citation>
    <scope>NUCLEOTIDE SEQUENCE [LARGE SCALE GENOMIC DNA]</scope>
    <source>
        <strain evidence="2 3">DSM 46699</strain>
    </source>
</reference>
<dbReference type="InterPro" id="IPR029063">
    <property type="entry name" value="SAM-dependent_MTases_sf"/>
</dbReference>
<evidence type="ECO:0000313" key="3">
    <source>
        <dbReference type="Proteomes" id="UP000316184"/>
    </source>
</evidence>
<evidence type="ECO:0000256" key="1">
    <source>
        <dbReference type="ARBA" id="ARBA00022679"/>
    </source>
</evidence>
<dbReference type="SUPFAM" id="SSF53335">
    <property type="entry name" value="S-adenosyl-L-methionine-dependent methyltransferases"/>
    <property type="match status" value="1"/>
</dbReference>
<dbReference type="CDD" id="cd02440">
    <property type="entry name" value="AdoMet_MTases"/>
    <property type="match status" value="1"/>
</dbReference>
<dbReference type="Pfam" id="PF13489">
    <property type="entry name" value="Methyltransf_23"/>
    <property type="match status" value="1"/>
</dbReference>
<proteinExistence type="predicted"/>
<keyword evidence="3" id="KW-1185">Reference proteome</keyword>
<organism evidence="2 3">
    <name type="scientific">Saccharopolyspora dendranthemae</name>
    <dbReference type="NCBI Taxonomy" id="1181886"/>
    <lineage>
        <taxon>Bacteria</taxon>
        <taxon>Bacillati</taxon>
        <taxon>Actinomycetota</taxon>
        <taxon>Actinomycetes</taxon>
        <taxon>Pseudonocardiales</taxon>
        <taxon>Pseudonocardiaceae</taxon>
        <taxon>Saccharopolyspora</taxon>
    </lineage>
</organism>
<accession>A0A561U8Y4</accession>
<name>A0A561U8Y4_9PSEU</name>
<gene>
    <name evidence="2" type="ORF">FHU35_12824</name>
</gene>
<dbReference type="Gene3D" id="3.40.50.150">
    <property type="entry name" value="Vaccinia Virus protein VP39"/>
    <property type="match status" value="1"/>
</dbReference>
<protein>
    <submittedName>
        <fullName evidence="2">Ubiquinone/menaquinone biosynthesis C-methylase UbiE</fullName>
    </submittedName>
</protein>
<dbReference type="GO" id="GO:0032259">
    <property type="term" value="P:methylation"/>
    <property type="evidence" value="ECO:0007669"/>
    <property type="project" value="UniProtKB-KW"/>
</dbReference>
<dbReference type="EMBL" id="VIWX01000002">
    <property type="protein sequence ID" value="TWF95824.1"/>
    <property type="molecule type" value="Genomic_DNA"/>
</dbReference>
<keyword evidence="2" id="KW-0489">Methyltransferase</keyword>